<dbReference type="GO" id="GO:0005737">
    <property type="term" value="C:cytoplasm"/>
    <property type="evidence" value="ECO:0007669"/>
    <property type="project" value="UniProtKB-SubCell"/>
</dbReference>
<dbReference type="OrthoDB" id="9812943at2"/>
<dbReference type="AlphaFoldDB" id="A0A3B0CEM8"/>
<comment type="function">
    <text evidence="5">Catalyzes the phosphorylation of the 3'-hydroxyl group of dephosphocoenzyme A to form coenzyme A.</text>
</comment>
<dbReference type="InterPro" id="IPR027417">
    <property type="entry name" value="P-loop_NTPase"/>
</dbReference>
<evidence type="ECO:0000256" key="4">
    <source>
        <dbReference type="ARBA" id="ARBA00022993"/>
    </source>
</evidence>
<protein>
    <recommendedName>
        <fullName evidence="5 6">Dephospho-CoA kinase</fullName>
        <ecNumber evidence="5 6">2.7.1.24</ecNumber>
    </recommendedName>
    <alternativeName>
        <fullName evidence="5">Dephosphocoenzyme A kinase</fullName>
    </alternativeName>
</protein>
<reference evidence="7 8" key="1">
    <citation type="submission" date="2018-10" db="EMBL/GenBank/DDBJ databases">
        <title>Ulvibacterium marinum gen. nov., sp. nov., a novel marine bacterium of the family Flavobacteriaceae, isolated from a culture of the green alga Ulva prolifera.</title>
        <authorList>
            <person name="Zhang Z."/>
        </authorList>
    </citation>
    <scope>NUCLEOTIDE SEQUENCE [LARGE SCALE GENOMIC DNA]</scope>
    <source>
        <strain evidence="7 8">CCMM003</strain>
    </source>
</reference>
<evidence type="ECO:0000256" key="6">
    <source>
        <dbReference type="NCBIfam" id="TIGR00152"/>
    </source>
</evidence>
<comment type="catalytic activity">
    <reaction evidence="5">
        <text>3'-dephospho-CoA + ATP = ADP + CoA + H(+)</text>
        <dbReference type="Rhea" id="RHEA:18245"/>
        <dbReference type="ChEBI" id="CHEBI:15378"/>
        <dbReference type="ChEBI" id="CHEBI:30616"/>
        <dbReference type="ChEBI" id="CHEBI:57287"/>
        <dbReference type="ChEBI" id="CHEBI:57328"/>
        <dbReference type="ChEBI" id="CHEBI:456216"/>
        <dbReference type="EC" id="2.7.1.24"/>
    </reaction>
</comment>
<keyword evidence="8" id="KW-1185">Reference proteome</keyword>
<organism evidence="7 8">
    <name type="scientific">Ulvibacterium marinum</name>
    <dbReference type="NCBI Taxonomy" id="2419782"/>
    <lineage>
        <taxon>Bacteria</taxon>
        <taxon>Pseudomonadati</taxon>
        <taxon>Bacteroidota</taxon>
        <taxon>Flavobacteriia</taxon>
        <taxon>Flavobacteriales</taxon>
        <taxon>Flavobacteriaceae</taxon>
        <taxon>Ulvibacterium</taxon>
    </lineage>
</organism>
<dbReference type="GO" id="GO:0005524">
    <property type="term" value="F:ATP binding"/>
    <property type="evidence" value="ECO:0007669"/>
    <property type="project" value="UniProtKB-UniRule"/>
</dbReference>
<dbReference type="EMBL" id="RBCJ01000002">
    <property type="protein sequence ID" value="RKN81506.1"/>
    <property type="molecule type" value="Genomic_DNA"/>
</dbReference>
<dbReference type="RefSeq" id="WP_120711661.1">
    <property type="nucleotide sequence ID" value="NZ_RBCJ01000002.1"/>
</dbReference>
<dbReference type="Gene3D" id="3.40.50.300">
    <property type="entry name" value="P-loop containing nucleotide triphosphate hydrolases"/>
    <property type="match status" value="1"/>
</dbReference>
<dbReference type="CDD" id="cd02022">
    <property type="entry name" value="DPCK"/>
    <property type="match status" value="1"/>
</dbReference>
<dbReference type="SUPFAM" id="SSF52540">
    <property type="entry name" value="P-loop containing nucleoside triphosphate hydrolases"/>
    <property type="match status" value="1"/>
</dbReference>
<feature type="binding site" evidence="5">
    <location>
        <begin position="11"/>
        <end position="16"/>
    </location>
    <ligand>
        <name>ATP</name>
        <dbReference type="ChEBI" id="CHEBI:30616"/>
    </ligand>
</feature>
<keyword evidence="5" id="KW-0963">Cytoplasm</keyword>
<evidence type="ECO:0000313" key="8">
    <source>
        <dbReference type="Proteomes" id="UP000276603"/>
    </source>
</evidence>
<dbReference type="InterPro" id="IPR001977">
    <property type="entry name" value="Depp_CoAkinase"/>
</dbReference>
<accession>A0A3B0CEM8</accession>
<dbReference type="HAMAP" id="MF_00376">
    <property type="entry name" value="Dephospho_CoA_kinase"/>
    <property type="match status" value="1"/>
</dbReference>
<keyword evidence="5 7" id="KW-0808">Transferase</keyword>
<keyword evidence="5 7" id="KW-0418">Kinase</keyword>
<evidence type="ECO:0000256" key="3">
    <source>
        <dbReference type="ARBA" id="ARBA00022840"/>
    </source>
</evidence>
<gene>
    <name evidence="5" type="primary">coaE</name>
    <name evidence="7" type="ORF">D7Z94_11355</name>
</gene>
<dbReference type="PRINTS" id="PR00988">
    <property type="entry name" value="URIDINKINASE"/>
</dbReference>
<evidence type="ECO:0000256" key="2">
    <source>
        <dbReference type="ARBA" id="ARBA00022741"/>
    </source>
</evidence>
<evidence type="ECO:0000256" key="1">
    <source>
        <dbReference type="ARBA" id="ARBA00009018"/>
    </source>
</evidence>
<comment type="caution">
    <text evidence="7">The sequence shown here is derived from an EMBL/GenBank/DDBJ whole genome shotgun (WGS) entry which is preliminary data.</text>
</comment>
<evidence type="ECO:0000256" key="5">
    <source>
        <dbReference type="HAMAP-Rule" id="MF_00376"/>
    </source>
</evidence>
<keyword evidence="4 5" id="KW-0173">Coenzyme A biosynthesis</keyword>
<dbReference type="GO" id="GO:0015937">
    <property type="term" value="P:coenzyme A biosynthetic process"/>
    <property type="evidence" value="ECO:0007669"/>
    <property type="project" value="UniProtKB-UniRule"/>
</dbReference>
<comment type="subcellular location">
    <subcellularLocation>
        <location evidence="5">Cytoplasm</location>
    </subcellularLocation>
</comment>
<dbReference type="EC" id="2.7.1.24" evidence="5 6"/>
<dbReference type="NCBIfam" id="TIGR00152">
    <property type="entry name" value="dephospho-CoA kinase"/>
    <property type="match status" value="1"/>
</dbReference>
<dbReference type="PROSITE" id="PS51219">
    <property type="entry name" value="DPCK"/>
    <property type="match status" value="1"/>
</dbReference>
<sequence length="194" mass="22344">MRIIGLTGGIGSGKSTVSRMFKELGAPVYNSDERAKKLMVSSKTARQKISELLGEKAYSNKKLNRSYIAKKVFRDAELLKKLNEIVHPLVRKSFKSWASRQKFCYVIQEAAIIFENENQGFYDKIVLVTAPEEVRIDRILKRDGSSRERILERMGNQWPDSKKIPLSDFVINNENLDETRLKVREIHSLLLDNN</sequence>
<comment type="pathway">
    <text evidence="5">Cofactor biosynthesis; coenzyme A biosynthesis; CoA from (R)-pantothenate: step 5/5.</text>
</comment>
<dbReference type="Proteomes" id="UP000276603">
    <property type="component" value="Unassembled WGS sequence"/>
</dbReference>
<dbReference type="GO" id="GO:0004140">
    <property type="term" value="F:dephospho-CoA kinase activity"/>
    <property type="evidence" value="ECO:0007669"/>
    <property type="project" value="UniProtKB-UniRule"/>
</dbReference>
<dbReference type="Pfam" id="PF01121">
    <property type="entry name" value="CoaE"/>
    <property type="match status" value="1"/>
</dbReference>
<dbReference type="PANTHER" id="PTHR10695:SF46">
    <property type="entry name" value="BIFUNCTIONAL COENZYME A SYNTHASE-RELATED"/>
    <property type="match status" value="1"/>
</dbReference>
<comment type="similarity">
    <text evidence="1 5">Belongs to the CoaE family.</text>
</comment>
<keyword evidence="2 5" id="KW-0547">Nucleotide-binding</keyword>
<proteinExistence type="inferred from homology"/>
<name>A0A3B0CEM8_9FLAO</name>
<evidence type="ECO:0000313" key="7">
    <source>
        <dbReference type="EMBL" id="RKN81506.1"/>
    </source>
</evidence>
<dbReference type="UniPathway" id="UPA00241">
    <property type="reaction ID" value="UER00356"/>
</dbReference>
<keyword evidence="3 5" id="KW-0067">ATP-binding</keyword>
<dbReference type="PANTHER" id="PTHR10695">
    <property type="entry name" value="DEPHOSPHO-COA KINASE-RELATED"/>
    <property type="match status" value="1"/>
</dbReference>